<dbReference type="Proteomes" id="UP000317778">
    <property type="component" value="Unassembled WGS sequence"/>
</dbReference>
<gene>
    <name evidence="1" type="ORF">CEE36_09660</name>
</gene>
<evidence type="ECO:0000313" key="2">
    <source>
        <dbReference type="Proteomes" id="UP000317778"/>
    </source>
</evidence>
<dbReference type="EMBL" id="NJBO01000019">
    <property type="protein sequence ID" value="TKJ40191.1"/>
    <property type="molecule type" value="Genomic_DNA"/>
</dbReference>
<evidence type="ECO:0000313" key="1">
    <source>
        <dbReference type="EMBL" id="TKJ40191.1"/>
    </source>
</evidence>
<dbReference type="AlphaFoldDB" id="A0A532UZ08"/>
<protein>
    <recommendedName>
        <fullName evidence="3">Tetratricopeptide repeat-like domain-containing protein</fullName>
    </recommendedName>
</protein>
<comment type="caution">
    <text evidence="1">The sequence shown here is derived from an EMBL/GenBank/DDBJ whole genome shotgun (WGS) entry which is preliminary data.</text>
</comment>
<evidence type="ECO:0008006" key="3">
    <source>
        <dbReference type="Google" id="ProtNLM"/>
    </source>
</evidence>
<reference evidence="1 2" key="1">
    <citation type="submission" date="2017-06" db="EMBL/GenBank/DDBJ databases">
        <title>Novel microbial phyla capable of carbon fixation and sulfur reduction in deep-sea sediments.</title>
        <authorList>
            <person name="Huang J."/>
            <person name="Baker B."/>
            <person name="Wang Y."/>
        </authorList>
    </citation>
    <scope>NUCLEOTIDE SEQUENCE [LARGE SCALE GENOMIC DNA]</scope>
    <source>
        <strain evidence="1">B3_TA06</strain>
    </source>
</reference>
<proteinExistence type="predicted"/>
<sequence>MISLLVSLLFAQAPIDFADYLYSTGDWSRAALEYERIGFLELTDSSWASYALLRAGEALLKADEPQRAASLYSFGIDNLSDDRERFTYGLLRAEFAQDHFDRVNELASSLEGTDFAYHSTLYRSFALVFSGDTASATRYLSVLDGNGLRDSTIALINTPFKHRSPFLSAGLSTILPGAGQAYCGRLGDAWQSFSVTALFGGAAAYYFLLSPDTSAANTVKGAVTASLGGLFWLANIYGAANAALDYNDDAGRKRQEQLRNLLNRFDLEPELKRP</sequence>
<accession>A0A532UZ08</accession>
<organism evidence="1 2">
    <name type="scientific">candidate division TA06 bacterium B3_TA06</name>
    <dbReference type="NCBI Taxonomy" id="2012487"/>
    <lineage>
        <taxon>Bacteria</taxon>
        <taxon>Bacteria division TA06</taxon>
    </lineage>
</organism>
<name>A0A532UZ08_UNCT6</name>